<sequence length="87" mass="10212">MNALFKALNDQTRRRILELLKDKDLTAGEIADEFEMSKPSISHHLDLLKRADLIYSTRKGQHILYSLNMTVFDDIINWLLHFKNPKT</sequence>
<dbReference type="InterPro" id="IPR047796">
    <property type="entry name" value="SdpR-like_repress"/>
</dbReference>
<dbReference type="GO" id="GO:0003700">
    <property type="term" value="F:DNA-binding transcription factor activity"/>
    <property type="evidence" value="ECO:0007669"/>
    <property type="project" value="InterPro"/>
</dbReference>
<accession>A0A315Z7W0</accession>
<dbReference type="Proteomes" id="UP000245535">
    <property type="component" value="Unassembled WGS sequence"/>
</dbReference>
<protein>
    <submittedName>
        <fullName evidence="5">ArsR family transcriptional regulator</fullName>
    </submittedName>
</protein>
<dbReference type="InterPro" id="IPR051081">
    <property type="entry name" value="HTH_MetalResp_TranReg"/>
</dbReference>
<feature type="domain" description="HTH arsR-type" evidence="4">
    <location>
        <begin position="1"/>
        <end position="86"/>
    </location>
</feature>
<dbReference type="NCBIfam" id="NF033788">
    <property type="entry name" value="HTH_metalloreg"/>
    <property type="match status" value="1"/>
</dbReference>
<dbReference type="EMBL" id="QGDO01000006">
    <property type="protein sequence ID" value="PWJ39280.1"/>
    <property type="molecule type" value="Genomic_DNA"/>
</dbReference>
<dbReference type="OrthoDB" id="9799175at2"/>
<evidence type="ECO:0000256" key="2">
    <source>
        <dbReference type="ARBA" id="ARBA00023125"/>
    </source>
</evidence>
<gene>
    <name evidence="5" type="ORF">BC781_106181</name>
</gene>
<dbReference type="AlphaFoldDB" id="A0A315Z7W0"/>
<dbReference type="InterPro" id="IPR001845">
    <property type="entry name" value="HTH_ArsR_DNA-bd_dom"/>
</dbReference>
<evidence type="ECO:0000259" key="4">
    <source>
        <dbReference type="PROSITE" id="PS50987"/>
    </source>
</evidence>
<dbReference type="Gene3D" id="1.10.10.10">
    <property type="entry name" value="Winged helix-like DNA-binding domain superfamily/Winged helix DNA-binding domain"/>
    <property type="match status" value="1"/>
</dbReference>
<keyword evidence="2" id="KW-0238">DNA-binding</keyword>
<keyword evidence="3" id="KW-0804">Transcription</keyword>
<keyword evidence="6" id="KW-1185">Reference proteome</keyword>
<dbReference type="PANTHER" id="PTHR33154">
    <property type="entry name" value="TRANSCRIPTIONAL REGULATOR, ARSR FAMILY"/>
    <property type="match status" value="1"/>
</dbReference>
<dbReference type="PROSITE" id="PS50987">
    <property type="entry name" value="HTH_ARSR_2"/>
    <property type="match status" value="1"/>
</dbReference>
<dbReference type="InterPro" id="IPR036390">
    <property type="entry name" value="WH_DNA-bd_sf"/>
</dbReference>
<name>A0A315Z7W0_SEDFL</name>
<dbReference type="SUPFAM" id="SSF46785">
    <property type="entry name" value="Winged helix' DNA-binding domain"/>
    <property type="match status" value="1"/>
</dbReference>
<dbReference type="RefSeq" id="WP_109621171.1">
    <property type="nucleotide sequence ID" value="NZ_QGDO01000006.1"/>
</dbReference>
<evidence type="ECO:0000256" key="3">
    <source>
        <dbReference type="ARBA" id="ARBA00023163"/>
    </source>
</evidence>
<dbReference type="Pfam" id="PF01022">
    <property type="entry name" value="HTH_5"/>
    <property type="match status" value="1"/>
</dbReference>
<comment type="caution">
    <text evidence="5">The sequence shown here is derived from an EMBL/GenBank/DDBJ whole genome shotgun (WGS) entry which is preliminary data.</text>
</comment>
<keyword evidence="1" id="KW-0805">Transcription regulation</keyword>
<proteinExistence type="predicted"/>
<dbReference type="PRINTS" id="PR00778">
    <property type="entry name" value="HTHARSR"/>
</dbReference>
<dbReference type="InterPro" id="IPR036388">
    <property type="entry name" value="WH-like_DNA-bd_sf"/>
</dbReference>
<dbReference type="CDD" id="cd00090">
    <property type="entry name" value="HTH_ARSR"/>
    <property type="match status" value="1"/>
</dbReference>
<dbReference type="GO" id="GO:0003677">
    <property type="term" value="F:DNA binding"/>
    <property type="evidence" value="ECO:0007669"/>
    <property type="project" value="UniProtKB-KW"/>
</dbReference>
<evidence type="ECO:0000256" key="1">
    <source>
        <dbReference type="ARBA" id="ARBA00023015"/>
    </source>
</evidence>
<organism evidence="5 6">
    <name type="scientific">Sediminitomix flava</name>
    <dbReference type="NCBI Taxonomy" id="379075"/>
    <lineage>
        <taxon>Bacteria</taxon>
        <taxon>Pseudomonadati</taxon>
        <taxon>Bacteroidota</taxon>
        <taxon>Cytophagia</taxon>
        <taxon>Cytophagales</taxon>
        <taxon>Flammeovirgaceae</taxon>
        <taxon>Sediminitomix</taxon>
    </lineage>
</organism>
<evidence type="ECO:0000313" key="6">
    <source>
        <dbReference type="Proteomes" id="UP000245535"/>
    </source>
</evidence>
<evidence type="ECO:0000313" key="5">
    <source>
        <dbReference type="EMBL" id="PWJ39280.1"/>
    </source>
</evidence>
<dbReference type="InterPro" id="IPR011991">
    <property type="entry name" value="ArsR-like_HTH"/>
</dbReference>
<dbReference type="SMART" id="SM00418">
    <property type="entry name" value="HTH_ARSR"/>
    <property type="match status" value="1"/>
</dbReference>
<dbReference type="NCBIfam" id="NF033789">
    <property type="entry name" value="repress_SdpR"/>
    <property type="match status" value="1"/>
</dbReference>
<reference evidence="5 6" key="1">
    <citation type="submission" date="2018-03" db="EMBL/GenBank/DDBJ databases">
        <title>Genomic Encyclopedia of Archaeal and Bacterial Type Strains, Phase II (KMG-II): from individual species to whole genera.</title>
        <authorList>
            <person name="Goeker M."/>
        </authorList>
    </citation>
    <scope>NUCLEOTIDE SEQUENCE [LARGE SCALE GENOMIC DNA]</scope>
    <source>
        <strain evidence="5 6">DSM 28229</strain>
    </source>
</reference>
<dbReference type="PANTHER" id="PTHR33154:SF33">
    <property type="entry name" value="TRANSCRIPTIONAL REPRESSOR SDPR"/>
    <property type="match status" value="1"/>
</dbReference>